<keyword evidence="4 8" id="KW-0812">Transmembrane</keyword>
<evidence type="ECO:0000256" key="7">
    <source>
        <dbReference type="PIRSR" id="PIRSR604254-1"/>
    </source>
</evidence>
<dbReference type="AlphaFoldDB" id="A0A272EPV0"/>
<dbReference type="OrthoDB" id="9813689at2"/>
<organism evidence="10 11">
    <name type="scientific">Candidatus Dactylopiibacterium carminicum</name>
    <dbReference type="NCBI Taxonomy" id="857335"/>
    <lineage>
        <taxon>Bacteria</taxon>
        <taxon>Pseudomonadati</taxon>
        <taxon>Pseudomonadota</taxon>
        <taxon>Betaproteobacteria</taxon>
        <taxon>Rhodocyclales</taxon>
        <taxon>Rhodocyclaceae</taxon>
        <taxon>Candidatus Dactylopiibacterium</taxon>
    </lineage>
</organism>
<evidence type="ECO:0000256" key="6">
    <source>
        <dbReference type="ARBA" id="ARBA00023136"/>
    </source>
</evidence>
<keyword evidence="7" id="KW-0862">Zinc</keyword>
<feature type="transmembrane region" description="Helical" evidence="8">
    <location>
        <begin position="21"/>
        <end position="43"/>
    </location>
</feature>
<evidence type="ECO:0000256" key="2">
    <source>
        <dbReference type="ARBA" id="ARBA00008488"/>
    </source>
</evidence>
<dbReference type="RefSeq" id="WP_095525387.1">
    <property type="nucleotide sequence ID" value="NZ_MDUX01000050.1"/>
</dbReference>
<comment type="subcellular location">
    <subcellularLocation>
        <location evidence="1">Cell membrane</location>
        <topology evidence="1">Multi-pass membrane protein</topology>
    </subcellularLocation>
</comment>
<evidence type="ECO:0000313" key="11">
    <source>
        <dbReference type="Proteomes" id="UP000216107"/>
    </source>
</evidence>
<dbReference type="PANTHER" id="PTHR20855">
    <property type="entry name" value="ADIPOR/PROGESTIN RECEPTOR-RELATED"/>
    <property type="match status" value="1"/>
</dbReference>
<comment type="similarity">
    <text evidence="2">Belongs to the UPF0073 (Hly-III) family.</text>
</comment>
<accession>A0A272EPV0</accession>
<feature type="transmembrane region" description="Helical" evidence="8">
    <location>
        <begin position="49"/>
        <end position="72"/>
    </location>
</feature>
<evidence type="ECO:0000313" key="10">
    <source>
        <dbReference type="EMBL" id="PAS92143.1"/>
    </source>
</evidence>
<keyword evidence="7" id="KW-0479">Metal-binding</keyword>
<dbReference type="Pfam" id="PF03006">
    <property type="entry name" value="HlyIII"/>
    <property type="match status" value="1"/>
</dbReference>
<proteinExistence type="inferred from homology"/>
<keyword evidence="5 8" id="KW-1133">Transmembrane helix</keyword>
<evidence type="ECO:0000256" key="5">
    <source>
        <dbReference type="ARBA" id="ARBA00022989"/>
    </source>
</evidence>
<evidence type="ECO:0000313" key="9">
    <source>
        <dbReference type="EMBL" id="KAF7598396.1"/>
    </source>
</evidence>
<feature type="transmembrane region" description="Helical" evidence="8">
    <location>
        <begin position="165"/>
        <end position="185"/>
    </location>
</feature>
<feature type="transmembrane region" description="Helical" evidence="8">
    <location>
        <begin position="84"/>
        <end position="102"/>
    </location>
</feature>
<dbReference type="GO" id="GO:0140911">
    <property type="term" value="F:pore-forming activity"/>
    <property type="evidence" value="ECO:0007669"/>
    <property type="project" value="InterPro"/>
</dbReference>
<dbReference type="InterPro" id="IPR005744">
    <property type="entry name" value="Hy-lIII"/>
</dbReference>
<evidence type="ECO:0000256" key="1">
    <source>
        <dbReference type="ARBA" id="ARBA00004651"/>
    </source>
</evidence>
<evidence type="ECO:0000256" key="4">
    <source>
        <dbReference type="ARBA" id="ARBA00022692"/>
    </source>
</evidence>
<protein>
    <submittedName>
        <fullName evidence="10">Hemolysin D</fullName>
    </submittedName>
</protein>
<keyword evidence="12" id="KW-1185">Reference proteome</keyword>
<evidence type="ECO:0000256" key="8">
    <source>
        <dbReference type="SAM" id="Phobius"/>
    </source>
</evidence>
<feature type="binding site" evidence="7">
    <location>
        <position position="193"/>
    </location>
    <ligand>
        <name>Zn(2+)</name>
        <dbReference type="ChEBI" id="CHEBI:29105"/>
    </ligand>
</feature>
<dbReference type="GO" id="GO:0046872">
    <property type="term" value="F:metal ion binding"/>
    <property type="evidence" value="ECO:0007669"/>
    <property type="project" value="UniProtKB-KW"/>
</dbReference>
<feature type="transmembrane region" description="Helical" evidence="8">
    <location>
        <begin position="108"/>
        <end position="130"/>
    </location>
</feature>
<sequence length="218" mass="24159">MHSFHHDRPQTRAEEIANWTSHGLGLFAAITAFPVLVVLTARWGTAINIVAACIYASSMVLMYLSSTVYHAIPHGRFKRFFQKLDHAAIYLLIAGTYTPFTFSVLYGAWGWTLFGIIWTLAGIGLVLKLANRLNRPLWSNGLYLLMGWLVVIAAVPLFSNLPLAGAIWLVAGGVAYTGGIIFFALDNRLRYGHFIWHLFVLAGTVCHFFAVLYGCPPA</sequence>
<feature type="binding site" evidence="7">
    <location>
        <position position="197"/>
    </location>
    <ligand>
        <name>Zn(2+)</name>
        <dbReference type="ChEBI" id="CHEBI:29105"/>
    </ligand>
</feature>
<reference evidence="10 11" key="2">
    <citation type="submission" date="2017-07" db="EMBL/GenBank/DDBJ databases">
        <title>Candidatus Dactylopiibacterium carminicum, a nitrogen-fixing symbiont of the cochineal insect Dactylopius coccus and Dactylopius opuntiae (Hemiptera: Coccoidea: Dactylopiidae).</title>
        <authorList>
            <person name="Vera A."/>
        </authorList>
    </citation>
    <scope>NUCLEOTIDE SEQUENCE [LARGE SCALE GENOMIC DNA]</scope>
    <source>
        <strain evidence="10 11">NFDCM</strain>
    </source>
</reference>
<feature type="transmembrane region" description="Helical" evidence="8">
    <location>
        <begin position="142"/>
        <end position="159"/>
    </location>
</feature>
<dbReference type="EMBL" id="MDUX01000050">
    <property type="protein sequence ID" value="KAF7598396.1"/>
    <property type="molecule type" value="Genomic_DNA"/>
</dbReference>
<dbReference type="PANTHER" id="PTHR20855:SF3">
    <property type="entry name" value="LD03007P"/>
    <property type="match status" value="1"/>
</dbReference>
<dbReference type="Proteomes" id="UP000623509">
    <property type="component" value="Unassembled WGS sequence"/>
</dbReference>
<gene>
    <name evidence="9" type="ORF">BGI27_13465</name>
    <name evidence="10" type="ORF">CGU29_12835</name>
</gene>
<dbReference type="NCBIfam" id="TIGR01065">
    <property type="entry name" value="hlyIII"/>
    <property type="match status" value="1"/>
</dbReference>
<evidence type="ECO:0000256" key="3">
    <source>
        <dbReference type="ARBA" id="ARBA00022475"/>
    </source>
</evidence>
<dbReference type="EMBL" id="NMRN01000046">
    <property type="protein sequence ID" value="PAS92143.1"/>
    <property type="molecule type" value="Genomic_DNA"/>
</dbReference>
<keyword evidence="3" id="KW-1003">Cell membrane</keyword>
<keyword evidence="6 8" id="KW-0472">Membrane</keyword>
<dbReference type="InterPro" id="IPR004254">
    <property type="entry name" value="AdipoR/HlyIII-related"/>
</dbReference>
<evidence type="ECO:0000313" key="12">
    <source>
        <dbReference type="Proteomes" id="UP000623509"/>
    </source>
</evidence>
<name>A0A272EPV0_9RHOO</name>
<feature type="transmembrane region" description="Helical" evidence="8">
    <location>
        <begin position="194"/>
        <end position="213"/>
    </location>
</feature>
<comment type="caution">
    <text evidence="10">The sequence shown here is derived from an EMBL/GenBank/DDBJ whole genome shotgun (WGS) entry which is preliminary data.</text>
</comment>
<reference evidence="9 12" key="1">
    <citation type="submission" date="2016-08" db="EMBL/GenBank/DDBJ databases">
        <title>Candidatus Dactylopiibacterium carminicum genome sequence.</title>
        <authorList>
            <person name="Ramirez-Puebla S.T."/>
            <person name="Ormeno-Orrillo E."/>
            <person name="Vera-Ponce De Leon A."/>
            <person name="Luis L."/>
            <person name="Sanchez-Flores A."/>
            <person name="Monica R."/>
            <person name="Martinez-Romero E."/>
        </authorList>
    </citation>
    <scope>NUCLEOTIDE SEQUENCE [LARGE SCALE GENOMIC DNA]</scope>
    <source>
        <strain evidence="9">END1</strain>
    </source>
</reference>
<dbReference type="GO" id="GO:0005886">
    <property type="term" value="C:plasma membrane"/>
    <property type="evidence" value="ECO:0007669"/>
    <property type="project" value="UniProtKB-SubCell"/>
</dbReference>
<dbReference type="Proteomes" id="UP000216107">
    <property type="component" value="Unassembled WGS sequence"/>
</dbReference>
<feature type="binding site" evidence="7">
    <location>
        <position position="70"/>
    </location>
    <ligand>
        <name>Zn(2+)</name>
        <dbReference type="ChEBI" id="CHEBI:29105"/>
    </ligand>
</feature>